<sequence length="421" mass="42991">MASRTLTVALAADIDSLKKGLKDAEKVVNTSADQIADFGKKAAIAFAAVGAAATAFAASAVKAAAEDEKGRKNLEQTIRSNTQATEQQIAAIDKYITKQSIATATTDDVLRPALGRLIRSTQDVTKAQELLNLAQEISVATGKPLEAVTNALGRAYDGSNTALGKLGLGIDAATLKSQSFEETTKQLQATYSGFIDNEATNAEFKFKQLTIAVDETKESIGAALLPVVKQLADYLLATAVPNIEALAAGLIGEDSVTAGVTAATEGAFEFGEQLRSTIQFVISIKEELLVLGAIIATVFVTSKILAFVAAVQTLVTAMIALRNAAAAASVATAFATGGTSLLVGGAAAAVGLSGLAIATGETPKFSGGATSGKGAPGQTVINNNINVNAIDSESAARAVTKAINESAARSNPYLSRAAVKP</sequence>
<feature type="transmembrane region" description="Helical" evidence="1">
    <location>
        <begin position="288"/>
        <end position="321"/>
    </location>
</feature>
<name>A0A6J5M553_9CAUD</name>
<keyword evidence="1" id="KW-1133">Transmembrane helix</keyword>
<feature type="transmembrane region" description="Helical" evidence="1">
    <location>
        <begin position="43"/>
        <end position="65"/>
    </location>
</feature>
<dbReference type="EMBL" id="LR796405">
    <property type="protein sequence ID" value="CAB4142135.1"/>
    <property type="molecule type" value="Genomic_DNA"/>
</dbReference>
<feature type="transmembrane region" description="Helical" evidence="1">
    <location>
        <begin position="333"/>
        <end position="358"/>
    </location>
</feature>
<keyword evidence="1" id="KW-0812">Transmembrane</keyword>
<organism evidence="2">
    <name type="scientific">uncultured Caudovirales phage</name>
    <dbReference type="NCBI Taxonomy" id="2100421"/>
    <lineage>
        <taxon>Viruses</taxon>
        <taxon>Duplodnaviria</taxon>
        <taxon>Heunggongvirae</taxon>
        <taxon>Uroviricota</taxon>
        <taxon>Caudoviricetes</taxon>
        <taxon>Peduoviridae</taxon>
        <taxon>Maltschvirus</taxon>
        <taxon>Maltschvirus maltsch</taxon>
    </lineage>
</organism>
<protein>
    <submittedName>
        <fullName evidence="2">Uncharacterized protein</fullName>
    </submittedName>
</protein>
<keyword evidence="1" id="KW-0472">Membrane</keyword>
<evidence type="ECO:0000256" key="1">
    <source>
        <dbReference type="SAM" id="Phobius"/>
    </source>
</evidence>
<accession>A0A6J5M553</accession>
<proteinExistence type="predicted"/>
<evidence type="ECO:0000313" key="2">
    <source>
        <dbReference type="EMBL" id="CAB4142135.1"/>
    </source>
</evidence>
<reference evidence="2" key="1">
    <citation type="submission" date="2020-04" db="EMBL/GenBank/DDBJ databases">
        <authorList>
            <person name="Chiriac C."/>
            <person name="Salcher M."/>
            <person name="Ghai R."/>
            <person name="Kavagutti S V."/>
        </authorList>
    </citation>
    <scope>NUCLEOTIDE SEQUENCE</scope>
</reference>
<gene>
    <name evidence="2" type="ORF">UFOVP441_15</name>
</gene>